<protein>
    <recommendedName>
        <fullName evidence="3">Sorting nexin/Vps5-like C-terminal domain-containing protein</fullName>
    </recommendedName>
</protein>
<sequence length="162" mass="19027">MTRSHKNVADFYIHTAPTVIKKYLLKVAVLFDKLRRVEGQVSSDEDLKLTELLQYYMLNIEAAEDLLYRHTKALINYENSNKALDKAWLKSKHVKFPEAHQQKCCQKFEQLSESAKEELINFKPKRVAAFRKILIEMSELEIKHARNNDSLLQSCIDLFRNN</sequence>
<keyword evidence="2" id="KW-1185">Reference proteome</keyword>
<dbReference type="GO" id="GO:0005768">
    <property type="term" value="C:endosome"/>
    <property type="evidence" value="ECO:0007669"/>
    <property type="project" value="TreeGrafter"/>
</dbReference>
<dbReference type="GO" id="GO:0006907">
    <property type="term" value="P:pinocytosis"/>
    <property type="evidence" value="ECO:0007669"/>
    <property type="project" value="TreeGrafter"/>
</dbReference>
<proteinExistence type="predicted"/>
<dbReference type="OMA" id="KHARNND"/>
<dbReference type="Ensembl" id="ENSNLET00000054960.1">
    <property type="protein sequence ID" value="ENSNLEP00000047635.1"/>
    <property type="gene ID" value="ENSNLEG00000031212.1"/>
</dbReference>
<dbReference type="PANTHER" id="PTHR45850:SF5">
    <property type="entry name" value="SORTING NEXIN-5"/>
    <property type="match status" value="1"/>
</dbReference>
<dbReference type="InterPro" id="IPR027267">
    <property type="entry name" value="AH/BAR_dom_sf"/>
</dbReference>
<dbReference type="Gene3D" id="1.20.1270.60">
    <property type="entry name" value="Arfaptin homology (AH) domain/BAR domain"/>
    <property type="match status" value="1"/>
</dbReference>
<name>A0A2I3HVR0_NOMLE</name>
<dbReference type="InParanoid" id="A0A2I3HVR0"/>
<reference evidence="1" key="3">
    <citation type="submission" date="2025-09" db="UniProtKB">
        <authorList>
            <consortium name="Ensembl"/>
        </authorList>
    </citation>
    <scope>IDENTIFICATION</scope>
</reference>
<dbReference type="EMBL" id="ADFV01030014">
    <property type="status" value="NOT_ANNOTATED_CDS"/>
    <property type="molecule type" value="Genomic_DNA"/>
</dbReference>
<dbReference type="STRING" id="61853.ENSNLEP00000047635"/>
<accession>A0A2I3HVR0</accession>
<dbReference type="Proteomes" id="UP000001073">
    <property type="component" value="Chromosome 9"/>
</dbReference>
<dbReference type="PANTHER" id="PTHR45850">
    <property type="entry name" value="SORTING NEXIN FAMILY MEMBER"/>
    <property type="match status" value="1"/>
</dbReference>
<dbReference type="GeneTree" id="ENSGT00940000154632"/>
<evidence type="ECO:0008006" key="3">
    <source>
        <dbReference type="Google" id="ProtNLM"/>
    </source>
</evidence>
<evidence type="ECO:0000313" key="2">
    <source>
        <dbReference type="Proteomes" id="UP000001073"/>
    </source>
</evidence>
<organism evidence="1 2">
    <name type="scientific">Nomascus leucogenys</name>
    <name type="common">Northern white-cheeked gibbon</name>
    <name type="synonym">Hylobates leucogenys</name>
    <dbReference type="NCBI Taxonomy" id="61853"/>
    <lineage>
        <taxon>Eukaryota</taxon>
        <taxon>Metazoa</taxon>
        <taxon>Chordata</taxon>
        <taxon>Craniata</taxon>
        <taxon>Vertebrata</taxon>
        <taxon>Euteleostomi</taxon>
        <taxon>Mammalia</taxon>
        <taxon>Eutheria</taxon>
        <taxon>Euarchontoglires</taxon>
        <taxon>Primates</taxon>
        <taxon>Haplorrhini</taxon>
        <taxon>Catarrhini</taxon>
        <taxon>Hylobatidae</taxon>
        <taxon>Nomascus</taxon>
    </lineage>
</organism>
<evidence type="ECO:0000313" key="1">
    <source>
        <dbReference type="Ensembl" id="ENSNLEP00000047635.1"/>
    </source>
</evidence>
<dbReference type="GO" id="GO:0042147">
    <property type="term" value="P:retrograde transport, endosome to Golgi"/>
    <property type="evidence" value="ECO:0007669"/>
    <property type="project" value="TreeGrafter"/>
</dbReference>
<dbReference type="GO" id="GO:0035091">
    <property type="term" value="F:phosphatidylinositol binding"/>
    <property type="evidence" value="ECO:0007669"/>
    <property type="project" value="TreeGrafter"/>
</dbReference>
<dbReference type="GO" id="GO:0005829">
    <property type="term" value="C:cytosol"/>
    <property type="evidence" value="ECO:0007669"/>
    <property type="project" value="GOC"/>
</dbReference>
<reference evidence="1 2" key="1">
    <citation type="submission" date="2012-10" db="EMBL/GenBank/DDBJ databases">
        <authorList>
            <consortium name="Gibbon Genome Sequencing Consortium"/>
        </authorList>
    </citation>
    <scope>NUCLEOTIDE SEQUENCE [LARGE SCALE GENOMIC DNA]</scope>
</reference>
<dbReference type="AlphaFoldDB" id="A0A2I3HVR0"/>
<dbReference type="GO" id="GO:0034452">
    <property type="term" value="F:dynactin binding"/>
    <property type="evidence" value="ECO:0007669"/>
    <property type="project" value="TreeGrafter"/>
</dbReference>
<reference evidence="1" key="2">
    <citation type="submission" date="2025-08" db="UniProtKB">
        <authorList>
            <consortium name="Ensembl"/>
        </authorList>
    </citation>
    <scope>IDENTIFICATION</scope>
</reference>